<dbReference type="Pfam" id="PF08863">
    <property type="entry name" value="YolD"/>
    <property type="match status" value="1"/>
</dbReference>
<dbReference type="AlphaFoldDB" id="A0A3M8CK57"/>
<dbReference type="Proteomes" id="UP000281915">
    <property type="component" value="Unassembled WGS sequence"/>
</dbReference>
<accession>A0A3M8CK57</accession>
<name>A0A3M8CK57_9BACL</name>
<comment type="caution">
    <text evidence="1">The sequence shown here is derived from an EMBL/GenBank/DDBJ whole genome shotgun (WGS) entry which is preliminary data.</text>
</comment>
<dbReference type="InterPro" id="IPR014962">
    <property type="entry name" value="YolD"/>
</dbReference>
<organism evidence="1 2">
    <name type="scientific">Brevibacillus panacihumi</name>
    <dbReference type="NCBI Taxonomy" id="497735"/>
    <lineage>
        <taxon>Bacteria</taxon>
        <taxon>Bacillati</taxon>
        <taxon>Bacillota</taxon>
        <taxon>Bacilli</taxon>
        <taxon>Bacillales</taxon>
        <taxon>Paenibacillaceae</taxon>
        <taxon>Brevibacillus</taxon>
    </lineage>
</organism>
<dbReference type="RefSeq" id="WP_122914565.1">
    <property type="nucleotide sequence ID" value="NZ_RHHT01000041.1"/>
</dbReference>
<dbReference type="EMBL" id="RHHT01000041">
    <property type="protein sequence ID" value="RNB76009.1"/>
    <property type="molecule type" value="Genomic_DNA"/>
</dbReference>
<gene>
    <name evidence="1" type="ORF">EDM58_18085</name>
</gene>
<reference evidence="1 2" key="1">
    <citation type="submission" date="2018-10" db="EMBL/GenBank/DDBJ databases">
        <title>Phylogenomics of Brevibacillus.</title>
        <authorList>
            <person name="Dunlap C."/>
        </authorList>
    </citation>
    <scope>NUCLEOTIDE SEQUENCE [LARGE SCALE GENOMIC DNA]</scope>
    <source>
        <strain evidence="1 2">JCM 15085</strain>
    </source>
</reference>
<protein>
    <submittedName>
        <fullName evidence="1">YolD-like family protein</fullName>
    </submittedName>
</protein>
<sequence>MGSKKNDLFGSSRFVLPEHRELYMRIKEQERRYVPPELDSEQLAELSEQVWQAYQSGDMLTLAYYDGKEQCQLSGHVVHIDQAQQRIKLRTGGGMHWLSFASLLQAECGDR</sequence>
<evidence type="ECO:0000313" key="1">
    <source>
        <dbReference type="EMBL" id="RNB76009.1"/>
    </source>
</evidence>
<proteinExistence type="predicted"/>
<evidence type="ECO:0000313" key="2">
    <source>
        <dbReference type="Proteomes" id="UP000281915"/>
    </source>
</evidence>